<keyword evidence="1" id="KW-1133">Transmembrane helix</keyword>
<reference evidence="2" key="1">
    <citation type="submission" date="2021-02" db="EMBL/GenBank/DDBJ databases">
        <authorList>
            <person name="Nowell W R."/>
        </authorList>
    </citation>
    <scope>NUCLEOTIDE SEQUENCE</scope>
</reference>
<dbReference type="EMBL" id="CAJNON010000040">
    <property type="protein sequence ID" value="CAF0849488.1"/>
    <property type="molecule type" value="Genomic_DNA"/>
</dbReference>
<sequence length="502" mass="58528">MYRIIKPKKIIKSIIYLLLIFFIIQYLFDINISNYNGTYSIDINATIHALQQAKSREIDVENKYQLTAIILHWKRLSGTRRLIQYYLNTNLFKQIIIWNNNPEITLTIDQLLVNSTSVNLIHIINFHENLKDEAKYRACARAQTPACFYADDEWNTSGYIKSLVSSFQSDPNVLHSATSVSTYYNNMLWTFMDSQIDLHTGFSWNTFGSIFLREHAIRHLHLLQMHFPNQQKLFAVSDLFFPIWLNDIPSQMIVNLRMLPTSPNETGNSFLPEKESDDLQQTSTILAIRKLEYSLRLNQSNTNIDFPRYQHRQFPYYVKSSSLNDDFIFYTNILPIDIEHISFSIEKDAERATYRNIPSGSDYTHFIGHNTLQAIDGNEDTCWHPNKRIRSGDFFAIDFLRIQSNILVTFVLQHTKKLQNKLDMRLSFDGISWISYRSRKGILTSTGGTTSGGSHRLIIDSRQFPSELQSFRYISFNATYDFDEVFQVCDVKIIKSSIVIIK</sequence>
<dbReference type="Gene3D" id="3.90.550.10">
    <property type="entry name" value="Spore Coat Polysaccharide Biosynthesis Protein SpsA, Chain A"/>
    <property type="match status" value="1"/>
</dbReference>
<dbReference type="AlphaFoldDB" id="A0A813WE74"/>
<keyword evidence="1" id="KW-0812">Transmembrane</keyword>
<accession>A0A813WE74</accession>
<evidence type="ECO:0000313" key="2">
    <source>
        <dbReference type="EMBL" id="CAF0849488.1"/>
    </source>
</evidence>
<keyword evidence="1" id="KW-0472">Membrane</keyword>
<dbReference type="SUPFAM" id="SSF53448">
    <property type="entry name" value="Nucleotide-diphospho-sugar transferases"/>
    <property type="match status" value="1"/>
</dbReference>
<feature type="transmembrane region" description="Helical" evidence="1">
    <location>
        <begin position="10"/>
        <end position="28"/>
    </location>
</feature>
<name>A0A813WE74_9BILA</name>
<evidence type="ECO:0000256" key="1">
    <source>
        <dbReference type="SAM" id="Phobius"/>
    </source>
</evidence>
<dbReference type="Proteomes" id="UP000663891">
    <property type="component" value="Unassembled WGS sequence"/>
</dbReference>
<dbReference type="InterPro" id="IPR029044">
    <property type="entry name" value="Nucleotide-diphossugar_trans"/>
</dbReference>
<proteinExistence type="predicted"/>
<comment type="caution">
    <text evidence="2">The sequence shown here is derived from an EMBL/GenBank/DDBJ whole genome shotgun (WGS) entry which is preliminary data.</text>
</comment>
<evidence type="ECO:0000313" key="3">
    <source>
        <dbReference type="Proteomes" id="UP000663891"/>
    </source>
</evidence>
<protein>
    <submittedName>
        <fullName evidence="2">Uncharacterized protein</fullName>
    </submittedName>
</protein>
<gene>
    <name evidence="2" type="ORF">VCS650_LOCUS6589</name>
</gene>
<dbReference type="OrthoDB" id="1684102at2759"/>
<organism evidence="2 3">
    <name type="scientific">Adineta steineri</name>
    <dbReference type="NCBI Taxonomy" id="433720"/>
    <lineage>
        <taxon>Eukaryota</taxon>
        <taxon>Metazoa</taxon>
        <taxon>Spiralia</taxon>
        <taxon>Gnathifera</taxon>
        <taxon>Rotifera</taxon>
        <taxon>Eurotatoria</taxon>
        <taxon>Bdelloidea</taxon>
        <taxon>Adinetida</taxon>
        <taxon>Adinetidae</taxon>
        <taxon>Adineta</taxon>
    </lineage>
</organism>